<dbReference type="InParanoid" id="O17023"/>
<dbReference type="AGR" id="WB:WBGene00005856"/>
<dbReference type="WormBase" id="ZK488.9">
    <property type="protein sequence ID" value="CE34459"/>
    <property type="gene ID" value="WBGene00005856"/>
    <property type="gene designation" value="srw-109"/>
</dbReference>
<dbReference type="PaxDb" id="6239-ZK488.9"/>
<keyword evidence="2 5" id="KW-0812">Transmembrane</keyword>
<name>O17023_CAEEL</name>
<feature type="domain" description="G-protein coupled receptors family 1 profile" evidence="6">
    <location>
        <begin position="38"/>
        <end position="327"/>
    </location>
</feature>
<dbReference type="Gene3D" id="1.20.1070.10">
    <property type="entry name" value="Rhodopsin 7-helix transmembrane proteins"/>
    <property type="match status" value="1"/>
</dbReference>
<dbReference type="PIR" id="T32235">
    <property type="entry name" value="T32235"/>
</dbReference>
<dbReference type="FunCoup" id="O17023">
    <property type="interactions" value="3"/>
</dbReference>
<dbReference type="GO" id="GO:0016020">
    <property type="term" value="C:membrane"/>
    <property type="evidence" value="ECO:0007669"/>
    <property type="project" value="UniProtKB-SubCell"/>
</dbReference>
<comment type="subcellular location">
    <subcellularLocation>
        <location evidence="1">Membrane</location>
    </subcellularLocation>
</comment>
<evidence type="ECO:0000256" key="2">
    <source>
        <dbReference type="ARBA" id="ARBA00022692"/>
    </source>
</evidence>
<evidence type="ECO:0000256" key="1">
    <source>
        <dbReference type="ARBA" id="ARBA00004370"/>
    </source>
</evidence>
<dbReference type="GeneID" id="191334"/>
<dbReference type="Pfam" id="PF10324">
    <property type="entry name" value="7TM_GPCR_Srw"/>
    <property type="match status" value="1"/>
</dbReference>
<dbReference type="SUPFAM" id="SSF81321">
    <property type="entry name" value="Family A G protein-coupled receptor-like"/>
    <property type="match status" value="1"/>
</dbReference>
<dbReference type="InterPro" id="IPR019427">
    <property type="entry name" value="7TM_GPCR_serpentine_rcpt_Srw"/>
</dbReference>
<sequence length="357" mass="41881">MNSEIHFNFIQKFQNVLNLLEKYAFLVQFILAIISFILNLLHFVIITRKSIRISSINCLMVGVTVCDICRMLTTIYRYLELEDLEYPECITVSSYIKAYLDITSWWLQDYFRRCSSWLDIFIANVRYIIMRKVSGARNSKTAQSKLGFILMTLVFCTSNLIQSMCLYSIQIVEKRDIFLFSNCAEHQDINKVYKYTINLRPIPTDNKMLLIRTYIFLDVIFSHFLPSQAFPILTVLLLRKIQKMEKSRPVVRNNRVAENNEDKHPLSTNLIIFLTISSFLADAPLGCIVMIKLFIPSGNRRIRFLTDLIVYLNILSTIIIMFRPILCFSMPRQYRNTAKKFFRVKNATYINVVPITK</sequence>
<dbReference type="RefSeq" id="NP_503261.2">
    <property type="nucleotide sequence ID" value="NM_070860.3"/>
</dbReference>
<dbReference type="CTD" id="191334"/>
<dbReference type="PANTHER" id="PTHR47164">
    <property type="entry name" value="SERPENTINE RECEPTOR, CLASS W-RELATED"/>
    <property type="match status" value="1"/>
</dbReference>
<accession>O17023</accession>
<dbReference type="SMR" id="O17023"/>
<dbReference type="UCSC" id="ZK488.9">
    <property type="organism name" value="c. elegans"/>
</dbReference>
<evidence type="ECO:0000313" key="8">
    <source>
        <dbReference type="Proteomes" id="UP000001940"/>
    </source>
</evidence>
<keyword evidence="3 5" id="KW-1133">Transmembrane helix</keyword>
<keyword evidence="8" id="KW-1185">Reference proteome</keyword>
<dbReference type="PANTHER" id="PTHR47164:SF1">
    <property type="entry name" value="G-PROTEIN COUPLED RECEPTORS FAMILY 1 PROFILE DOMAIN-CONTAINING PROTEIN"/>
    <property type="match status" value="1"/>
</dbReference>
<keyword evidence="4 5" id="KW-0472">Membrane</keyword>
<evidence type="ECO:0000313" key="9">
    <source>
        <dbReference type="WormBase" id="ZK488.9"/>
    </source>
</evidence>
<proteinExistence type="predicted"/>
<dbReference type="HOGENOM" id="CLU_043715_0_1_1"/>
<evidence type="ECO:0000313" key="7">
    <source>
        <dbReference type="EMBL" id="CCD71527.1"/>
    </source>
</evidence>
<evidence type="ECO:0000256" key="5">
    <source>
        <dbReference type="SAM" id="Phobius"/>
    </source>
</evidence>
<feature type="transmembrane region" description="Helical" evidence="5">
    <location>
        <begin position="23"/>
        <end position="46"/>
    </location>
</feature>
<feature type="transmembrane region" description="Helical" evidence="5">
    <location>
        <begin position="214"/>
        <end position="238"/>
    </location>
</feature>
<gene>
    <name evidence="7 9" type="primary">srw-109</name>
    <name evidence="7" type="ORF">CELE_ZK488.9</name>
    <name evidence="9" type="ORF">ZK488.9</name>
</gene>
<dbReference type="PROSITE" id="PS50262">
    <property type="entry name" value="G_PROTEIN_RECEP_F1_2"/>
    <property type="match status" value="1"/>
</dbReference>
<dbReference type="AlphaFoldDB" id="O17023"/>
<evidence type="ECO:0000259" key="6">
    <source>
        <dbReference type="PROSITE" id="PS50262"/>
    </source>
</evidence>
<dbReference type="InterPro" id="IPR017452">
    <property type="entry name" value="GPCR_Rhodpsn_7TM"/>
</dbReference>
<dbReference type="PhylomeDB" id="O17023"/>
<feature type="transmembrane region" description="Helical" evidence="5">
    <location>
        <begin position="149"/>
        <end position="169"/>
    </location>
</feature>
<keyword evidence="7" id="KW-0675">Receptor</keyword>
<reference evidence="7 8" key="1">
    <citation type="journal article" date="1998" name="Science">
        <title>Genome sequence of the nematode C. elegans: a platform for investigating biology.</title>
        <authorList>
            <consortium name="The C. elegans sequencing consortium"/>
            <person name="Sulson J.E."/>
            <person name="Waterston R."/>
        </authorList>
    </citation>
    <scope>NUCLEOTIDE SEQUENCE [LARGE SCALE GENOMIC DNA]</scope>
    <source>
        <strain evidence="7 8">Bristol N2</strain>
    </source>
</reference>
<dbReference type="GO" id="GO:0008528">
    <property type="term" value="F:G protein-coupled peptide receptor activity"/>
    <property type="evidence" value="ECO:0007669"/>
    <property type="project" value="InterPro"/>
</dbReference>
<evidence type="ECO:0000256" key="4">
    <source>
        <dbReference type="ARBA" id="ARBA00023136"/>
    </source>
</evidence>
<dbReference type="OrthoDB" id="5835148at2759"/>
<dbReference type="EMBL" id="BX284605">
    <property type="protein sequence ID" value="CCD71527.1"/>
    <property type="molecule type" value="Genomic_DNA"/>
</dbReference>
<feature type="transmembrane region" description="Helical" evidence="5">
    <location>
        <begin position="308"/>
        <end position="330"/>
    </location>
</feature>
<feature type="transmembrane region" description="Helical" evidence="5">
    <location>
        <begin position="270"/>
        <end position="296"/>
    </location>
</feature>
<evidence type="ECO:0000256" key="3">
    <source>
        <dbReference type="ARBA" id="ARBA00022989"/>
    </source>
</evidence>
<dbReference type="KEGG" id="cel:CELE_ZK488.9"/>
<dbReference type="Proteomes" id="UP000001940">
    <property type="component" value="Chromosome V"/>
</dbReference>
<organism evidence="7 8">
    <name type="scientific">Caenorhabditis elegans</name>
    <dbReference type="NCBI Taxonomy" id="6239"/>
    <lineage>
        <taxon>Eukaryota</taxon>
        <taxon>Metazoa</taxon>
        <taxon>Ecdysozoa</taxon>
        <taxon>Nematoda</taxon>
        <taxon>Chromadorea</taxon>
        <taxon>Rhabditida</taxon>
        <taxon>Rhabditina</taxon>
        <taxon>Rhabditomorpha</taxon>
        <taxon>Rhabditoidea</taxon>
        <taxon>Rhabditidae</taxon>
        <taxon>Peloderinae</taxon>
        <taxon>Caenorhabditis</taxon>
    </lineage>
</organism>
<protein>
    <submittedName>
        <fullName evidence="7">G-protein coupled receptors family 1 profile domain-containing protein</fullName>
    </submittedName>
</protein>